<keyword evidence="4" id="KW-0067">ATP-binding</keyword>
<dbReference type="Gene3D" id="1.10.510.10">
    <property type="entry name" value="Transferase(Phosphotransferase) domain 1"/>
    <property type="match status" value="1"/>
</dbReference>
<dbReference type="PROSITE" id="PS50011">
    <property type="entry name" value="PROTEIN_KINASE_DOM"/>
    <property type="match status" value="1"/>
</dbReference>
<evidence type="ECO:0000256" key="4">
    <source>
        <dbReference type="ARBA" id="ARBA00022840"/>
    </source>
</evidence>
<evidence type="ECO:0000256" key="3">
    <source>
        <dbReference type="ARBA" id="ARBA00022777"/>
    </source>
</evidence>
<proteinExistence type="predicted"/>
<dbReference type="EMBL" id="QGKX02001347">
    <property type="protein sequence ID" value="KAF3525684.1"/>
    <property type="molecule type" value="Genomic_DNA"/>
</dbReference>
<evidence type="ECO:0000256" key="1">
    <source>
        <dbReference type="ARBA" id="ARBA00022527"/>
    </source>
</evidence>
<dbReference type="AlphaFoldDB" id="A0A8S9PWB7"/>
<dbReference type="GO" id="GO:0005524">
    <property type="term" value="F:ATP binding"/>
    <property type="evidence" value="ECO:0007669"/>
    <property type="project" value="UniProtKB-KW"/>
</dbReference>
<organism evidence="6 7">
    <name type="scientific">Brassica cretica</name>
    <name type="common">Mustard</name>
    <dbReference type="NCBI Taxonomy" id="69181"/>
    <lineage>
        <taxon>Eukaryota</taxon>
        <taxon>Viridiplantae</taxon>
        <taxon>Streptophyta</taxon>
        <taxon>Embryophyta</taxon>
        <taxon>Tracheophyta</taxon>
        <taxon>Spermatophyta</taxon>
        <taxon>Magnoliopsida</taxon>
        <taxon>eudicotyledons</taxon>
        <taxon>Gunneridae</taxon>
        <taxon>Pentapetalae</taxon>
        <taxon>rosids</taxon>
        <taxon>malvids</taxon>
        <taxon>Brassicales</taxon>
        <taxon>Brassicaceae</taxon>
        <taxon>Brassiceae</taxon>
        <taxon>Brassica</taxon>
    </lineage>
</organism>
<accession>A0A8S9PWB7</accession>
<dbReference type="InterPro" id="IPR000719">
    <property type="entry name" value="Prot_kinase_dom"/>
</dbReference>
<keyword evidence="3" id="KW-0418">Kinase</keyword>
<evidence type="ECO:0000256" key="2">
    <source>
        <dbReference type="ARBA" id="ARBA00022741"/>
    </source>
</evidence>
<dbReference type="InterPro" id="IPR011009">
    <property type="entry name" value="Kinase-like_dom_sf"/>
</dbReference>
<dbReference type="GO" id="GO:0004674">
    <property type="term" value="F:protein serine/threonine kinase activity"/>
    <property type="evidence" value="ECO:0007669"/>
    <property type="project" value="UniProtKB-KW"/>
</dbReference>
<gene>
    <name evidence="6" type="ORF">F2Q69_00047079</name>
</gene>
<keyword evidence="3" id="KW-0808">Transferase</keyword>
<keyword evidence="2" id="KW-0547">Nucleotide-binding</keyword>
<dbReference type="PANTHER" id="PTHR47989:SF39">
    <property type="entry name" value="PROTEIN KINASE DOMAIN-CONTAINING PROTEIN"/>
    <property type="match status" value="1"/>
</dbReference>
<name>A0A8S9PWB7_BRACR</name>
<dbReference type="SUPFAM" id="SSF56112">
    <property type="entry name" value="Protein kinase-like (PK-like)"/>
    <property type="match status" value="1"/>
</dbReference>
<keyword evidence="1" id="KW-0723">Serine/threonine-protein kinase</keyword>
<sequence length="129" mass="13274">MLADFGLAVDLADKTSPTPVGTIGYLDPCYTSPENLSAKTDVYGYGVVLLEIASCRKAIDVSRSPASIVDWAVPLIEEGKIGEICFGGGGGGGGGSGVFMETNLRLLRMAARCVSSDVKSRPSSGEIAA</sequence>
<dbReference type="PANTHER" id="PTHR47989">
    <property type="entry name" value="OS01G0750732 PROTEIN"/>
    <property type="match status" value="1"/>
</dbReference>
<evidence type="ECO:0000313" key="6">
    <source>
        <dbReference type="EMBL" id="KAF3525684.1"/>
    </source>
</evidence>
<evidence type="ECO:0000259" key="5">
    <source>
        <dbReference type="PROSITE" id="PS50011"/>
    </source>
</evidence>
<evidence type="ECO:0000313" key="7">
    <source>
        <dbReference type="Proteomes" id="UP000712600"/>
    </source>
</evidence>
<feature type="domain" description="Protein kinase" evidence="5">
    <location>
        <begin position="1"/>
        <end position="129"/>
    </location>
</feature>
<comment type="caution">
    <text evidence="6">The sequence shown here is derived from an EMBL/GenBank/DDBJ whole genome shotgun (WGS) entry which is preliminary data.</text>
</comment>
<dbReference type="Proteomes" id="UP000712600">
    <property type="component" value="Unassembled WGS sequence"/>
</dbReference>
<reference evidence="6" key="1">
    <citation type="submission" date="2019-12" db="EMBL/GenBank/DDBJ databases">
        <title>Genome sequencing and annotation of Brassica cretica.</title>
        <authorList>
            <person name="Studholme D.J."/>
            <person name="Sarris P."/>
        </authorList>
    </citation>
    <scope>NUCLEOTIDE SEQUENCE</scope>
    <source>
        <strain evidence="6">PFS-109/04</strain>
        <tissue evidence="6">Leaf</tissue>
    </source>
</reference>
<protein>
    <recommendedName>
        <fullName evidence="5">Protein kinase domain-containing protein</fullName>
    </recommendedName>
</protein>